<feature type="domain" description="Rubrerythrin diiron-binding" evidence="1">
    <location>
        <begin position="138"/>
        <end position="187"/>
    </location>
</feature>
<dbReference type="Proteomes" id="UP001165422">
    <property type="component" value="Unassembled WGS sequence"/>
</dbReference>
<dbReference type="EMBL" id="JAJJPB010000034">
    <property type="protein sequence ID" value="MCC9296509.1"/>
    <property type="molecule type" value="Genomic_DNA"/>
</dbReference>
<gene>
    <name evidence="2" type="ORF">LN736_16820</name>
</gene>
<dbReference type="RefSeq" id="WP_179977375.1">
    <property type="nucleotide sequence ID" value="NZ_JAJJPB010000034.1"/>
</dbReference>
<comment type="caution">
    <text evidence="2">The sequence shown here is derived from an EMBL/GenBank/DDBJ whole genome shotgun (WGS) entry which is preliminary data.</text>
</comment>
<sequence>MRKLICRICGAIIDDKNYFYNAEAFEGKNTLDNISFCPFCGAPRKYMISKNENAEEQKYNFDAGSLKIIDHAYKLEIFNGDFYDKVSKLAANIQIKNMFRSLSRVEYVHANIHRKIGGFTVKPKLKSLDYSKYKSDGELLNMACKREKHAVEYYERYADKMNDYQVKKIFDVLAKVEKMHIDLTKKAN</sequence>
<dbReference type="InterPro" id="IPR003251">
    <property type="entry name" value="Rr_diiron-bd_dom"/>
</dbReference>
<evidence type="ECO:0000313" key="2">
    <source>
        <dbReference type="EMBL" id="MCC9296509.1"/>
    </source>
</evidence>
<protein>
    <submittedName>
        <fullName evidence="2">Ferritin family protein</fullName>
    </submittedName>
</protein>
<dbReference type="SUPFAM" id="SSF57802">
    <property type="entry name" value="Rubredoxin-like"/>
    <property type="match status" value="1"/>
</dbReference>
<accession>A0ABS8N9N3</accession>
<reference evidence="2" key="1">
    <citation type="submission" date="2021-11" db="EMBL/GenBank/DDBJ databases">
        <authorList>
            <person name="Qingchun L."/>
            <person name="Dong Z."/>
            <person name="Zongwei Q."/>
            <person name="Jia Z."/>
            <person name="Duotao L."/>
        </authorList>
    </citation>
    <scope>NUCLEOTIDE SEQUENCE</scope>
    <source>
        <strain evidence="2">WLY-B-L2</strain>
    </source>
</reference>
<dbReference type="InterPro" id="IPR012347">
    <property type="entry name" value="Ferritin-like"/>
</dbReference>
<proteinExistence type="predicted"/>
<organism evidence="2 3">
    <name type="scientific">Clostridium aromativorans</name>
    <dbReference type="NCBI Taxonomy" id="2836848"/>
    <lineage>
        <taxon>Bacteria</taxon>
        <taxon>Bacillati</taxon>
        <taxon>Bacillota</taxon>
        <taxon>Clostridia</taxon>
        <taxon>Eubacteriales</taxon>
        <taxon>Clostridiaceae</taxon>
        <taxon>Clostridium</taxon>
    </lineage>
</organism>
<keyword evidence="3" id="KW-1185">Reference proteome</keyword>
<dbReference type="Pfam" id="PF02915">
    <property type="entry name" value="Rubrerythrin"/>
    <property type="match status" value="1"/>
</dbReference>
<dbReference type="SUPFAM" id="SSF47240">
    <property type="entry name" value="Ferritin-like"/>
    <property type="match status" value="1"/>
</dbReference>
<evidence type="ECO:0000259" key="1">
    <source>
        <dbReference type="Pfam" id="PF02915"/>
    </source>
</evidence>
<dbReference type="InterPro" id="IPR009078">
    <property type="entry name" value="Ferritin-like_SF"/>
</dbReference>
<evidence type="ECO:0000313" key="3">
    <source>
        <dbReference type="Proteomes" id="UP001165422"/>
    </source>
</evidence>
<dbReference type="Gene3D" id="1.20.1260.10">
    <property type="match status" value="1"/>
</dbReference>
<name>A0ABS8N9N3_9CLOT</name>
<dbReference type="CDD" id="cd01045">
    <property type="entry name" value="Ferritin_like_AB"/>
    <property type="match status" value="1"/>
</dbReference>